<dbReference type="AlphaFoldDB" id="A0A183FYS0"/>
<organism evidence="2 3">
    <name type="scientific">Heligmosomoides polygyrus</name>
    <name type="common">Parasitic roundworm</name>
    <dbReference type="NCBI Taxonomy" id="6339"/>
    <lineage>
        <taxon>Eukaryota</taxon>
        <taxon>Metazoa</taxon>
        <taxon>Ecdysozoa</taxon>
        <taxon>Nematoda</taxon>
        <taxon>Chromadorea</taxon>
        <taxon>Rhabditida</taxon>
        <taxon>Rhabditina</taxon>
        <taxon>Rhabditomorpha</taxon>
        <taxon>Strongyloidea</taxon>
        <taxon>Heligmosomidae</taxon>
        <taxon>Heligmosomoides</taxon>
    </lineage>
</organism>
<protein>
    <submittedName>
        <fullName evidence="1 3">Uncharacterized protein</fullName>
    </submittedName>
</protein>
<reference evidence="3" key="2">
    <citation type="submission" date="2019-09" db="UniProtKB">
        <authorList>
            <consortium name="WormBaseParasite"/>
        </authorList>
    </citation>
    <scope>IDENTIFICATION</scope>
</reference>
<proteinExistence type="predicted"/>
<evidence type="ECO:0000313" key="1">
    <source>
        <dbReference type="EMBL" id="VDO97543.1"/>
    </source>
</evidence>
<accession>A0A3P8AZQ8</accession>
<reference evidence="1 2" key="1">
    <citation type="submission" date="2018-11" db="EMBL/GenBank/DDBJ databases">
        <authorList>
            <consortium name="Pathogen Informatics"/>
        </authorList>
    </citation>
    <scope>NUCLEOTIDE SEQUENCE [LARGE SCALE GENOMIC DNA]</scope>
</reference>
<dbReference type="Proteomes" id="UP000050761">
    <property type="component" value="Unassembled WGS sequence"/>
</dbReference>
<evidence type="ECO:0000313" key="3">
    <source>
        <dbReference type="WBParaSite" id="HPBE_0001381901-mRNA-1"/>
    </source>
</evidence>
<dbReference type="WBParaSite" id="HPBE_0001381901-mRNA-1">
    <property type="protein sequence ID" value="HPBE_0001381901-mRNA-1"/>
    <property type="gene ID" value="HPBE_0001381901"/>
</dbReference>
<gene>
    <name evidence="1" type="ORF">HPBE_LOCUS13820</name>
</gene>
<evidence type="ECO:0000313" key="2">
    <source>
        <dbReference type="Proteomes" id="UP000050761"/>
    </source>
</evidence>
<keyword evidence="2" id="KW-1185">Reference proteome</keyword>
<name>A0A183FYS0_HELPZ</name>
<sequence length="69" mass="7868">MLLDYNNFSRLVELWKWKWGTRQEENERYFKAMRRAAAENAAGAAAAAAPNDIIRAEPLWTTRVALTAA</sequence>
<dbReference type="EMBL" id="UZAH01028086">
    <property type="protein sequence ID" value="VDO97543.1"/>
    <property type="molecule type" value="Genomic_DNA"/>
</dbReference>
<accession>A0A183FYS0</accession>